<feature type="region of interest" description="Disordered" evidence="1">
    <location>
        <begin position="58"/>
        <end position="79"/>
    </location>
</feature>
<proteinExistence type="predicted"/>
<gene>
    <name evidence="2" type="ORF">KSP39_PZI000685</name>
</gene>
<sequence length="95" mass="9865">MALTEENAMIHRSSGGISCLAVAAAPDSVNSAINVIASLQQQNRRVLFGIPNGRVGVSAGTNDGRRTAQARGWRTRGAGQATDGDWRGLGGFLSL</sequence>
<dbReference type="Gene3D" id="2.40.70.10">
    <property type="entry name" value="Acid Proteases"/>
    <property type="match status" value="1"/>
</dbReference>
<protein>
    <submittedName>
        <fullName evidence="2">Uncharacterized protein</fullName>
    </submittedName>
</protein>
<evidence type="ECO:0000313" key="3">
    <source>
        <dbReference type="Proteomes" id="UP001418222"/>
    </source>
</evidence>
<name>A0AAP0GG44_9ASPA</name>
<accession>A0AAP0GG44</accession>
<keyword evidence="3" id="KW-1185">Reference proteome</keyword>
<evidence type="ECO:0000313" key="2">
    <source>
        <dbReference type="EMBL" id="KAK8957918.1"/>
    </source>
</evidence>
<comment type="caution">
    <text evidence="2">The sequence shown here is derived from an EMBL/GenBank/DDBJ whole genome shotgun (WGS) entry which is preliminary data.</text>
</comment>
<organism evidence="2 3">
    <name type="scientific">Platanthera zijinensis</name>
    <dbReference type="NCBI Taxonomy" id="2320716"/>
    <lineage>
        <taxon>Eukaryota</taxon>
        <taxon>Viridiplantae</taxon>
        <taxon>Streptophyta</taxon>
        <taxon>Embryophyta</taxon>
        <taxon>Tracheophyta</taxon>
        <taxon>Spermatophyta</taxon>
        <taxon>Magnoliopsida</taxon>
        <taxon>Liliopsida</taxon>
        <taxon>Asparagales</taxon>
        <taxon>Orchidaceae</taxon>
        <taxon>Orchidoideae</taxon>
        <taxon>Orchideae</taxon>
        <taxon>Orchidinae</taxon>
        <taxon>Platanthera</taxon>
    </lineage>
</organism>
<dbReference type="AlphaFoldDB" id="A0AAP0GG44"/>
<reference evidence="2 3" key="1">
    <citation type="journal article" date="2022" name="Nat. Plants">
        <title>Genomes of leafy and leafless Platanthera orchids illuminate the evolution of mycoheterotrophy.</title>
        <authorList>
            <person name="Li M.H."/>
            <person name="Liu K.W."/>
            <person name="Li Z."/>
            <person name="Lu H.C."/>
            <person name="Ye Q.L."/>
            <person name="Zhang D."/>
            <person name="Wang J.Y."/>
            <person name="Li Y.F."/>
            <person name="Zhong Z.M."/>
            <person name="Liu X."/>
            <person name="Yu X."/>
            <person name="Liu D.K."/>
            <person name="Tu X.D."/>
            <person name="Liu B."/>
            <person name="Hao Y."/>
            <person name="Liao X.Y."/>
            <person name="Jiang Y.T."/>
            <person name="Sun W.H."/>
            <person name="Chen J."/>
            <person name="Chen Y.Q."/>
            <person name="Ai Y."/>
            <person name="Zhai J.W."/>
            <person name="Wu S.S."/>
            <person name="Zhou Z."/>
            <person name="Hsiao Y.Y."/>
            <person name="Wu W.L."/>
            <person name="Chen Y.Y."/>
            <person name="Lin Y.F."/>
            <person name="Hsu J.L."/>
            <person name="Li C.Y."/>
            <person name="Wang Z.W."/>
            <person name="Zhao X."/>
            <person name="Zhong W.Y."/>
            <person name="Ma X.K."/>
            <person name="Ma L."/>
            <person name="Huang J."/>
            <person name="Chen G.Z."/>
            <person name="Huang M.Z."/>
            <person name="Huang L."/>
            <person name="Peng D.H."/>
            <person name="Luo Y.B."/>
            <person name="Zou S.Q."/>
            <person name="Chen S.P."/>
            <person name="Lan S."/>
            <person name="Tsai W.C."/>
            <person name="Van de Peer Y."/>
            <person name="Liu Z.J."/>
        </authorList>
    </citation>
    <scope>NUCLEOTIDE SEQUENCE [LARGE SCALE GENOMIC DNA]</scope>
    <source>
        <strain evidence="2">Lor287</strain>
    </source>
</reference>
<dbReference type="Proteomes" id="UP001418222">
    <property type="component" value="Unassembled WGS sequence"/>
</dbReference>
<evidence type="ECO:0000256" key="1">
    <source>
        <dbReference type="SAM" id="MobiDB-lite"/>
    </source>
</evidence>
<dbReference type="EMBL" id="JBBWWQ010000001">
    <property type="protein sequence ID" value="KAK8957918.1"/>
    <property type="molecule type" value="Genomic_DNA"/>
</dbReference>
<dbReference type="InterPro" id="IPR021109">
    <property type="entry name" value="Peptidase_aspartic_dom_sf"/>
</dbReference>